<name>A0AAN7B3Y9_9PEZI</name>
<sequence length="239" mass="26411">MPDGGWRRLVCFCRYWLAGELQSITFEIRYFFLGWHQENGKESNVGIQLKTNLWIRSVRIRPAASAAATAVQSRGRGFRSYATVAVALAAVSSRSVEPTGEGARSKRSTISQKFGLLLMDYGVEESPSSPHFLLWVAIRESVCQAAPSGEQCNQPPQTGTCQGPLLSSQVIRNPLVWGGDKAPTALQVIKSLGYHSLARLSVRGFPSFSTFRRALERVLGFRWPLVIGHRGRIVYGRTG</sequence>
<proteinExistence type="predicted"/>
<reference evidence="1" key="1">
    <citation type="journal article" date="2023" name="Mol. Phylogenet. Evol.">
        <title>Genome-scale phylogeny and comparative genomics of the fungal order Sordariales.</title>
        <authorList>
            <person name="Hensen N."/>
            <person name="Bonometti L."/>
            <person name="Westerberg I."/>
            <person name="Brannstrom I.O."/>
            <person name="Guillou S."/>
            <person name="Cros-Aarteil S."/>
            <person name="Calhoun S."/>
            <person name="Haridas S."/>
            <person name="Kuo A."/>
            <person name="Mondo S."/>
            <person name="Pangilinan J."/>
            <person name="Riley R."/>
            <person name="LaButti K."/>
            <person name="Andreopoulos B."/>
            <person name="Lipzen A."/>
            <person name="Chen C."/>
            <person name="Yan M."/>
            <person name="Daum C."/>
            <person name="Ng V."/>
            <person name="Clum A."/>
            <person name="Steindorff A."/>
            <person name="Ohm R.A."/>
            <person name="Martin F."/>
            <person name="Silar P."/>
            <person name="Natvig D.O."/>
            <person name="Lalanne C."/>
            <person name="Gautier V."/>
            <person name="Ament-Velasquez S.L."/>
            <person name="Kruys A."/>
            <person name="Hutchinson M.I."/>
            <person name="Powell A.J."/>
            <person name="Barry K."/>
            <person name="Miller A.N."/>
            <person name="Grigoriev I.V."/>
            <person name="Debuchy R."/>
            <person name="Gladieux P."/>
            <person name="Hiltunen Thoren M."/>
            <person name="Johannesson H."/>
        </authorList>
    </citation>
    <scope>NUCLEOTIDE SEQUENCE</scope>
    <source>
        <strain evidence="1">PSN293</strain>
    </source>
</reference>
<evidence type="ECO:0000313" key="2">
    <source>
        <dbReference type="Proteomes" id="UP001301769"/>
    </source>
</evidence>
<reference evidence="1" key="2">
    <citation type="submission" date="2023-05" db="EMBL/GenBank/DDBJ databases">
        <authorList>
            <consortium name="Lawrence Berkeley National Laboratory"/>
            <person name="Steindorff A."/>
            <person name="Hensen N."/>
            <person name="Bonometti L."/>
            <person name="Westerberg I."/>
            <person name="Brannstrom I.O."/>
            <person name="Guillou S."/>
            <person name="Cros-Aarteil S."/>
            <person name="Calhoun S."/>
            <person name="Haridas S."/>
            <person name="Kuo A."/>
            <person name="Mondo S."/>
            <person name="Pangilinan J."/>
            <person name="Riley R."/>
            <person name="Labutti K."/>
            <person name="Andreopoulos B."/>
            <person name="Lipzen A."/>
            <person name="Chen C."/>
            <person name="Yanf M."/>
            <person name="Daum C."/>
            <person name="Ng V."/>
            <person name="Clum A."/>
            <person name="Ohm R."/>
            <person name="Martin F."/>
            <person name="Silar P."/>
            <person name="Natvig D."/>
            <person name="Lalanne C."/>
            <person name="Gautier V."/>
            <person name="Ament-Velasquez S.L."/>
            <person name="Kruys A."/>
            <person name="Hutchinson M.I."/>
            <person name="Powell A.J."/>
            <person name="Barry K."/>
            <person name="Miller A.N."/>
            <person name="Grigoriev I.V."/>
            <person name="Debuchy R."/>
            <person name="Gladieux P."/>
            <person name="Thoren M.H."/>
            <person name="Johannesson H."/>
        </authorList>
    </citation>
    <scope>NUCLEOTIDE SEQUENCE</scope>
    <source>
        <strain evidence="1">PSN293</strain>
    </source>
</reference>
<dbReference type="AlphaFoldDB" id="A0AAN7B3Y9"/>
<protein>
    <submittedName>
        <fullName evidence="1">Uncharacterized protein</fullName>
    </submittedName>
</protein>
<dbReference type="Proteomes" id="UP001301769">
    <property type="component" value="Unassembled WGS sequence"/>
</dbReference>
<gene>
    <name evidence="1" type="ORF">QBC37DRAFT_403772</name>
</gene>
<evidence type="ECO:0000313" key="1">
    <source>
        <dbReference type="EMBL" id="KAK4210038.1"/>
    </source>
</evidence>
<keyword evidence="2" id="KW-1185">Reference proteome</keyword>
<organism evidence="1 2">
    <name type="scientific">Rhypophila decipiens</name>
    <dbReference type="NCBI Taxonomy" id="261697"/>
    <lineage>
        <taxon>Eukaryota</taxon>
        <taxon>Fungi</taxon>
        <taxon>Dikarya</taxon>
        <taxon>Ascomycota</taxon>
        <taxon>Pezizomycotina</taxon>
        <taxon>Sordariomycetes</taxon>
        <taxon>Sordariomycetidae</taxon>
        <taxon>Sordariales</taxon>
        <taxon>Naviculisporaceae</taxon>
        <taxon>Rhypophila</taxon>
    </lineage>
</organism>
<dbReference type="EMBL" id="MU858186">
    <property type="protein sequence ID" value="KAK4210038.1"/>
    <property type="molecule type" value="Genomic_DNA"/>
</dbReference>
<comment type="caution">
    <text evidence="1">The sequence shown here is derived from an EMBL/GenBank/DDBJ whole genome shotgun (WGS) entry which is preliminary data.</text>
</comment>
<accession>A0AAN7B3Y9</accession>